<dbReference type="STRING" id="5722.A2FIW5"/>
<dbReference type="PROSITE" id="PS50088">
    <property type="entry name" value="ANK_REPEAT"/>
    <property type="match status" value="4"/>
</dbReference>
<dbReference type="InterPro" id="IPR036770">
    <property type="entry name" value="Ankyrin_rpt-contain_sf"/>
</dbReference>
<dbReference type="VEuPathDB" id="TrichDB:TVAG_268790"/>
<dbReference type="PANTHER" id="PTHR24173">
    <property type="entry name" value="ANKYRIN REPEAT CONTAINING"/>
    <property type="match status" value="1"/>
</dbReference>
<dbReference type="SMR" id="A2FIW5"/>
<dbReference type="OrthoDB" id="194358at2759"/>
<dbReference type="InParanoid" id="A2FIW5"/>
<dbReference type="PROSITE" id="PS50297">
    <property type="entry name" value="ANK_REP_REGION"/>
    <property type="match status" value="3"/>
</dbReference>
<dbReference type="InterPro" id="IPR002110">
    <property type="entry name" value="Ankyrin_rpt"/>
</dbReference>
<dbReference type="SUPFAM" id="SSF48403">
    <property type="entry name" value="Ankyrin repeat"/>
    <property type="match status" value="1"/>
</dbReference>
<reference evidence="4" key="1">
    <citation type="submission" date="2006-10" db="EMBL/GenBank/DDBJ databases">
        <authorList>
            <person name="Amadeo P."/>
            <person name="Zhao Q."/>
            <person name="Wortman J."/>
            <person name="Fraser-Liggett C."/>
            <person name="Carlton J."/>
        </authorList>
    </citation>
    <scope>NUCLEOTIDE SEQUENCE</scope>
    <source>
        <strain evidence="4">G3</strain>
    </source>
</reference>
<name>A2FIW5_TRIV3</name>
<keyword evidence="2 3" id="KW-0040">ANK repeat</keyword>
<dbReference type="Pfam" id="PF12796">
    <property type="entry name" value="Ank_2"/>
    <property type="match status" value="2"/>
</dbReference>
<gene>
    <name evidence="4" type="ORF">TVAG_268790</name>
</gene>
<feature type="repeat" description="ANK" evidence="3">
    <location>
        <begin position="199"/>
        <end position="231"/>
    </location>
</feature>
<feature type="repeat" description="ANK" evidence="3">
    <location>
        <begin position="166"/>
        <end position="198"/>
    </location>
</feature>
<dbReference type="RefSeq" id="XP_001308072.1">
    <property type="nucleotide sequence ID" value="XM_001308071.1"/>
</dbReference>
<dbReference type="Pfam" id="PF13637">
    <property type="entry name" value="Ank_4"/>
    <property type="match status" value="1"/>
</dbReference>
<proteinExistence type="predicted"/>
<evidence type="ECO:0000313" key="4">
    <source>
        <dbReference type="EMBL" id="EAX95142.1"/>
    </source>
</evidence>
<evidence type="ECO:0000313" key="5">
    <source>
        <dbReference type="Proteomes" id="UP000001542"/>
    </source>
</evidence>
<reference evidence="4" key="2">
    <citation type="journal article" date="2007" name="Science">
        <title>Draft genome sequence of the sexually transmitted pathogen Trichomonas vaginalis.</title>
        <authorList>
            <person name="Carlton J.M."/>
            <person name="Hirt R.P."/>
            <person name="Silva J.C."/>
            <person name="Delcher A.L."/>
            <person name="Schatz M."/>
            <person name="Zhao Q."/>
            <person name="Wortman J.R."/>
            <person name="Bidwell S.L."/>
            <person name="Alsmark U.C.M."/>
            <person name="Besteiro S."/>
            <person name="Sicheritz-Ponten T."/>
            <person name="Noel C.J."/>
            <person name="Dacks J.B."/>
            <person name="Foster P.G."/>
            <person name="Simillion C."/>
            <person name="Van de Peer Y."/>
            <person name="Miranda-Saavedra D."/>
            <person name="Barton G.J."/>
            <person name="Westrop G.D."/>
            <person name="Mueller S."/>
            <person name="Dessi D."/>
            <person name="Fiori P.L."/>
            <person name="Ren Q."/>
            <person name="Paulsen I."/>
            <person name="Zhang H."/>
            <person name="Bastida-Corcuera F.D."/>
            <person name="Simoes-Barbosa A."/>
            <person name="Brown M.T."/>
            <person name="Hayes R.D."/>
            <person name="Mukherjee M."/>
            <person name="Okumura C.Y."/>
            <person name="Schneider R."/>
            <person name="Smith A.J."/>
            <person name="Vanacova S."/>
            <person name="Villalvazo M."/>
            <person name="Haas B.J."/>
            <person name="Pertea M."/>
            <person name="Feldblyum T.V."/>
            <person name="Utterback T.R."/>
            <person name="Shu C.L."/>
            <person name="Osoegawa K."/>
            <person name="de Jong P.J."/>
            <person name="Hrdy I."/>
            <person name="Horvathova L."/>
            <person name="Zubacova Z."/>
            <person name="Dolezal P."/>
            <person name="Malik S.B."/>
            <person name="Logsdon J.M. Jr."/>
            <person name="Henze K."/>
            <person name="Gupta A."/>
            <person name="Wang C.C."/>
            <person name="Dunne R.L."/>
            <person name="Upcroft J.A."/>
            <person name="Upcroft P."/>
            <person name="White O."/>
            <person name="Salzberg S.L."/>
            <person name="Tang P."/>
            <person name="Chiu C.-H."/>
            <person name="Lee Y.-S."/>
            <person name="Embley T.M."/>
            <person name="Coombs G.H."/>
            <person name="Mottram J.C."/>
            <person name="Tachezy J."/>
            <person name="Fraser-Liggett C.M."/>
            <person name="Johnson P.J."/>
        </authorList>
    </citation>
    <scope>NUCLEOTIDE SEQUENCE [LARGE SCALE GENOMIC DNA]</scope>
    <source>
        <strain evidence="4">G3</strain>
    </source>
</reference>
<dbReference type="Gene3D" id="1.25.40.20">
    <property type="entry name" value="Ankyrin repeat-containing domain"/>
    <property type="match status" value="3"/>
</dbReference>
<dbReference type="AlphaFoldDB" id="A2FIW5"/>
<keyword evidence="5" id="KW-1185">Reference proteome</keyword>
<dbReference type="Proteomes" id="UP000001542">
    <property type="component" value="Unassembled WGS sequence"/>
</dbReference>
<dbReference type="SUPFAM" id="SSF140860">
    <property type="entry name" value="Pseudo ankyrin repeat-like"/>
    <property type="match status" value="1"/>
</dbReference>
<accession>A2FIW5</accession>
<dbReference type="VEuPathDB" id="TrichDB:TVAGG3_0473370"/>
<sequence length="934" mass="106322">MSKLAQIYSKNGALFSIKQFKRNHMPDSTSLQLLNVIIEDNPQELYSIFSDTGQINDGFEITSCEIPSILKSLPPIISVAAFFGSVECVSALIALNANVYEKDNEKRTPSHFAAAGGKLEIIRILDQDEPDTNKNYPIHYAAQYGQVDAIRYFWSKNRNLNETGFKLKQAIHFACYNGHLPVVEFLYDQGCELEVTDEDGYTPLMYACMGGHLNIVEFLIDKNVDVNKTSLEGYSSIVLAAQNGYLSVVKLLVNKNAIYKYLKRKYTPLVESAGGGHLDIVKYFYNLGVDLDIKTSDGVTPLMAAVLKGRYPVVKYLIKHGAQYPTNNPDNPLYLIACCNNYTDIFRFFFEKGFFTTSDFSPEIISDCIINCSCDMLKYMSSIGFNLMGSFSIPDFFRFANTIEKMYLFTQLTDQAGSTKFGVCIDYAFALGMKQILQFFIDEYKYDFSSIKYNQEIPKLKPTNLKEASMMMFNFMLENGGDKPDQNGQSAAGYFAIKTHNLEMIEICFAKGAAICPNNLLVENIISAAINKHKDSLLDKILSLDIDLNNVKLDSNQVEESTCPMLPLYSCTKALARYYPSTIGAPPRTVEEDEKNYLLITIEKLLQHGAQFISERCCNLGLAIPINSEELFHLVEKYAKPTKELIVKYDLLARCVYNYSKRYFDYFLTFDPPIIPSNPPQTRPFFRGNSFPSVFFSFRDRLAPELSLYFLKTLLKRLDKIETREDIIYALLFVGSLDLLKMAHEKGVSFDSDETFEVVGDVAQYLKPNILEYIMENGFDPSRKAVMKKSDELLGVFEFMLQKKNTPTREVFHMLVDHGAEVNESLIYLAFDRSNYIFACFLVDAGAKLKNLNQITKIFQTPDSLYFFSRLVANGMEFEEEHLKLAITDRNRFLTRFMYNQGVRLSKSDPASKMLTMTLNQIGFDSNFIKNIFE</sequence>
<feature type="repeat" description="ANK" evidence="3">
    <location>
        <begin position="297"/>
        <end position="329"/>
    </location>
</feature>
<dbReference type="PANTHER" id="PTHR24173:SF74">
    <property type="entry name" value="ANKYRIN REPEAT DOMAIN-CONTAINING PROTEIN 16"/>
    <property type="match status" value="1"/>
</dbReference>
<dbReference type="eggNOG" id="KOG0504">
    <property type="taxonomic scope" value="Eukaryota"/>
</dbReference>
<evidence type="ECO:0000256" key="3">
    <source>
        <dbReference type="PROSITE-ProRule" id="PRU00023"/>
    </source>
</evidence>
<dbReference type="EMBL" id="DS113821">
    <property type="protein sequence ID" value="EAX95142.1"/>
    <property type="molecule type" value="Genomic_DNA"/>
</dbReference>
<dbReference type="KEGG" id="tva:4752884"/>
<evidence type="ECO:0000256" key="1">
    <source>
        <dbReference type="ARBA" id="ARBA00022737"/>
    </source>
</evidence>
<protein>
    <submittedName>
        <fullName evidence="4">Uncharacterized protein</fullName>
    </submittedName>
</protein>
<keyword evidence="1" id="KW-0677">Repeat</keyword>
<dbReference type="SMART" id="SM00248">
    <property type="entry name" value="ANK"/>
    <property type="match status" value="9"/>
</dbReference>
<feature type="repeat" description="ANK" evidence="3">
    <location>
        <begin position="264"/>
        <end position="296"/>
    </location>
</feature>
<organism evidence="4 5">
    <name type="scientific">Trichomonas vaginalis (strain ATCC PRA-98 / G3)</name>
    <dbReference type="NCBI Taxonomy" id="412133"/>
    <lineage>
        <taxon>Eukaryota</taxon>
        <taxon>Metamonada</taxon>
        <taxon>Parabasalia</taxon>
        <taxon>Trichomonadida</taxon>
        <taxon>Trichomonadidae</taxon>
        <taxon>Trichomonas</taxon>
    </lineage>
</organism>
<evidence type="ECO:0000256" key="2">
    <source>
        <dbReference type="ARBA" id="ARBA00023043"/>
    </source>
</evidence>